<feature type="domain" description="Glutamine amidotransferase" evidence="12">
    <location>
        <begin position="14"/>
        <end position="215"/>
    </location>
</feature>
<gene>
    <name evidence="10" type="primary">hisH</name>
    <name evidence="13" type="ORF">BE15_11495</name>
</gene>
<dbReference type="EC" id="4.3.2.10" evidence="10"/>
<evidence type="ECO:0000256" key="2">
    <source>
        <dbReference type="ARBA" id="ARBA00011152"/>
    </source>
</evidence>
<keyword evidence="7 10" id="KW-0456">Lyase</keyword>
<comment type="pathway">
    <text evidence="1 10">Amino-acid biosynthesis; L-histidine biosynthesis; L-histidine from 5-phospho-alpha-D-ribose 1-diphosphate: step 5/9.</text>
</comment>
<dbReference type="Proteomes" id="UP000075260">
    <property type="component" value="Unassembled WGS sequence"/>
</dbReference>
<dbReference type="GO" id="GO:0004359">
    <property type="term" value="F:glutaminase activity"/>
    <property type="evidence" value="ECO:0007669"/>
    <property type="project" value="UniProtKB-EC"/>
</dbReference>
<accession>A0A150QQW0</accession>
<dbReference type="PIRSF" id="PIRSF000495">
    <property type="entry name" value="Amidotransf_hisH"/>
    <property type="match status" value="1"/>
</dbReference>
<name>A0A150QQW0_SORCE</name>
<dbReference type="HAMAP" id="MF_00278">
    <property type="entry name" value="HisH"/>
    <property type="match status" value="1"/>
</dbReference>
<comment type="caution">
    <text evidence="13">The sequence shown here is derived from an EMBL/GenBank/DDBJ whole genome shotgun (WGS) entry which is preliminary data.</text>
</comment>
<keyword evidence="4 10" id="KW-0378">Hydrolase</keyword>
<comment type="catalytic activity">
    <reaction evidence="8 10">
        <text>5-[(5-phospho-1-deoxy-D-ribulos-1-ylimino)methylamino]-1-(5-phospho-beta-D-ribosyl)imidazole-4-carboxamide + L-glutamine = D-erythro-1-(imidazol-4-yl)glycerol 3-phosphate + 5-amino-1-(5-phospho-beta-D-ribosyl)imidazole-4-carboxamide + L-glutamate + H(+)</text>
        <dbReference type="Rhea" id="RHEA:24793"/>
        <dbReference type="ChEBI" id="CHEBI:15378"/>
        <dbReference type="ChEBI" id="CHEBI:29985"/>
        <dbReference type="ChEBI" id="CHEBI:58278"/>
        <dbReference type="ChEBI" id="CHEBI:58359"/>
        <dbReference type="ChEBI" id="CHEBI:58475"/>
        <dbReference type="ChEBI" id="CHEBI:58525"/>
        <dbReference type="EC" id="4.3.2.10"/>
    </reaction>
</comment>
<dbReference type="RefSeq" id="WP_061607679.1">
    <property type="nucleotide sequence ID" value="NZ_CP162579.1"/>
</dbReference>
<comment type="subcellular location">
    <subcellularLocation>
        <location evidence="10">Cytoplasm</location>
    </subcellularLocation>
</comment>
<evidence type="ECO:0000313" key="13">
    <source>
        <dbReference type="EMBL" id="KYF70395.1"/>
    </source>
</evidence>
<proteinExistence type="inferred from homology"/>
<protein>
    <recommendedName>
        <fullName evidence="10">Imidazole glycerol phosphate synthase subunit HisH</fullName>
        <ecNumber evidence="10">4.3.2.10</ecNumber>
    </recommendedName>
    <alternativeName>
        <fullName evidence="10">IGP synthase glutaminase subunit</fullName>
        <ecNumber evidence="10">3.5.1.2</ecNumber>
    </alternativeName>
    <alternativeName>
        <fullName evidence="10">IGP synthase subunit HisH</fullName>
    </alternativeName>
    <alternativeName>
        <fullName evidence="10">ImGP synthase subunit HisH</fullName>
        <shortName evidence="10">IGPS subunit HisH</shortName>
    </alternativeName>
</protein>
<dbReference type="NCBIfam" id="TIGR01855">
    <property type="entry name" value="IMP_synth_hisH"/>
    <property type="match status" value="1"/>
</dbReference>
<dbReference type="GO" id="GO:0000105">
    <property type="term" value="P:L-histidine biosynthetic process"/>
    <property type="evidence" value="ECO:0007669"/>
    <property type="project" value="UniProtKB-UniRule"/>
</dbReference>
<evidence type="ECO:0000256" key="8">
    <source>
        <dbReference type="ARBA" id="ARBA00047838"/>
    </source>
</evidence>
<comment type="subunit">
    <text evidence="2 10">Heterodimer of HisH and HisF.</text>
</comment>
<dbReference type="EMBL" id="JEMA01000401">
    <property type="protein sequence ID" value="KYF70395.1"/>
    <property type="molecule type" value="Genomic_DNA"/>
</dbReference>
<evidence type="ECO:0000256" key="3">
    <source>
        <dbReference type="ARBA" id="ARBA00022605"/>
    </source>
</evidence>
<organism evidence="13 14">
    <name type="scientific">Sorangium cellulosum</name>
    <name type="common">Polyangium cellulosum</name>
    <dbReference type="NCBI Taxonomy" id="56"/>
    <lineage>
        <taxon>Bacteria</taxon>
        <taxon>Pseudomonadati</taxon>
        <taxon>Myxococcota</taxon>
        <taxon>Polyangia</taxon>
        <taxon>Polyangiales</taxon>
        <taxon>Polyangiaceae</taxon>
        <taxon>Sorangium</taxon>
    </lineage>
</organism>
<evidence type="ECO:0000256" key="9">
    <source>
        <dbReference type="ARBA" id="ARBA00049534"/>
    </source>
</evidence>
<feature type="active site" evidence="10 11">
    <location>
        <position position="207"/>
    </location>
</feature>
<evidence type="ECO:0000256" key="10">
    <source>
        <dbReference type="HAMAP-Rule" id="MF_00278"/>
    </source>
</evidence>
<evidence type="ECO:0000256" key="6">
    <source>
        <dbReference type="ARBA" id="ARBA00023102"/>
    </source>
</evidence>
<dbReference type="GO" id="GO:0000107">
    <property type="term" value="F:imidazoleglycerol-phosphate synthase activity"/>
    <property type="evidence" value="ECO:0007669"/>
    <property type="project" value="UniProtKB-UniRule"/>
</dbReference>
<dbReference type="OrthoDB" id="9807749at2"/>
<keyword evidence="3 10" id="KW-0028">Amino-acid biosynthesis</keyword>
<evidence type="ECO:0000256" key="1">
    <source>
        <dbReference type="ARBA" id="ARBA00005091"/>
    </source>
</evidence>
<dbReference type="GO" id="GO:0005737">
    <property type="term" value="C:cytoplasm"/>
    <property type="evidence" value="ECO:0007669"/>
    <property type="project" value="UniProtKB-SubCell"/>
</dbReference>
<dbReference type="SUPFAM" id="SSF52317">
    <property type="entry name" value="Class I glutamine amidotransferase-like"/>
    <property type="match status" value="1"/>
</dbReference>
<evidence type="ECO:0000256" key="5">
    <source>
        <dbReference type="ARBA" id="ARBA00022962"/>
    </source>
</evidence>
<keyword evidence="6 10" id="KW-0368">Histidine biosynthesis</keyword>
<dbReference type="EC" id="3.5.1.2" evidence="10"/>
<comment type="function">
    <text evidence="10">IGPS catalyzes the conversion of PRFAR and glutamine to IGP, AICAR and glutamate. The HisH subunit catalyzes the hydrolysis of glutamine to glutamate and ammonia as part of the synthesis of IGP and AICAR. The resulting ammonia molecule is channeled to the active site of HisF.</text>
</comment>
<dbReference type="PROSITE" id="PS51273">
    <property type="entry name" value="GATASE_TYPE_1"/>
    <property type="match status" value="1"/>
</dbReference>
<feature type="active site" evidence="10 11">
    <location>
        <position position="209"/>
    </location>
</feature>
<evidence type="ECO:0000256" key="7">
    <source>
        <dbReference type="ARBA" id="ARBA00023239"/>
    </source>
</evidence>
<dbReference type="InterPro" id="IPR010139">
    <property type="entry name" value="Imidazole-glycPsynth_HisH"/>
</dbReference>
<reference evidence="13 14" key="1">
    <citation type="submission" date="2014-02" db="EMBL/GenBank/DDBJ databases">
        <title>The small core and large imbalanced accessory genome model reveals a collaborative survival strategy of Sorangium cellulosum strains in nature.</title>
        <authorList>
            <person name="Han K."/>
            <person name="Peng R."/>
            <person name="Blom J."/>
            <person name="Li Y.-Z."/>
        </authorList>
    </citation>
    <scope>NUCLEOTIDE SEQUENCE [LARGE SCALE GENOMIC DNA]</scope>
    <source>
        <strain evidence="13 14">So0008-312</strain>
    </source>
</reference>
<dbReference type="AlphaFoldDB" id="A0A150QQW0"/>
<dbReference type="InterPro" id="IPR029062">
    <property type="entry name" value="Class_I_gatase-like"/>
</dbReference>
<dbReference type="Gene3D" id="3.40.50.880">
    <property type="match status" value="1"/>
</dbReference>
<evidence type="ECO:0000256" key="11">
    <source>
        <dbReference type="PIRSR" id="PIRSR000495-1"/>
    </source>
</evidence>
<evidence type="ECO:0000256" key="4">
    <source>
        <dbReference type="ARBA" id="ARBA00022801"/>
    </source>
</evidence>
<keyword evidence="10" id="KW-0963">Cytoplasm</keyword>
<dbReference type="PANTHER" id="PTHR42701">
    <property type="entry name" value="IMIDAZOLE GLYCEROL PHOSPHATE SYNTHASE SUBUNIT HISH"/>
    <property type="match status" value="1"/>
</dbReference>
<evidence type="ECO:0000259" key="12">
    <source>
        <dbReference type="Pfam" id="PF00117"/>
    </source>
</evidence>
<sequence length="225" mass="23725">MQAIALVDFGMGNLRSVERALLQAAGEAGAPCAVTRTGDPELIARADKVVVPGQGAFRDCAAALATGLGDALREQIRKGTPYLGICLGMQALLDASEEAEGARGLGVFPGIVKRLTPAMNGAEASAPAGEPWAGIKIPHMGWNRIAITREVQGPLRAFGGENPFVYFVHSYHAVPDDPTLIAATTQHGPHRITAALERDNVTATQFHPEKSQETGLRLLVRFLGG</sequence>
<dbReference type="PANTHER" id="PTHR42701:SF1">
    <property type="entry name" value="IMIDAZOLE GLYCEROL PHOSPHATE SYNTHASE SUBUNIT HISH"/>
    <property type="match status" value="1"/>
</dbReference>
<dbReference type="InterPro" id="IPR017926">
    <property type="entry name" value="GATASE"/>
</dbReference>
<dbReference type="CDD" id="cd01748">
    <property type="entry name" value="GATase1_IGP_Synthase"/>
    <property type="match status" value="1"/>
</dbReference>
<dbReference type="UniPathway" id="UPA00031">
    <property type="reaction ID" value="UER00010"/>
</dbReference>
<feature type="active site" description="Nucleophile" evidence="10 11">
    <location>
        <position position="86"/>
    </location>
</feature>
<dbReference type="Pfam" id="PF00117">
    <property type="entry name" value="GATase"/>
    <property type="match status" value="1"/>
</dbReference>
<keyword evidence="13" id="KW-0808">Transferase</keyword>
<comment type="catalytic activity">
    <reaction evidence="9 10">
        <text>L-glutamine + H2O = L-glutamate + NH4(+)</text>
        <dbReference type="Rhea" id="RHEA:15889"/>
        <dbReference type="ChEBI" id="CHEBI:15377"/>
        <dbReference type="ChEBI" id="CHEBI:28938"/>
        <dbReference type="ChEBI" id="CHEBI:29985"/>
        <dbReference type="ChEBI" id="CHEBI:58359"/>
        <dbReference type="EC" id="3.5.1.2"/>
    </reaction>
</comment>
<evidence type="ECO:0000313" key="14">
    <source>
        <dbReference type="Proteomes" id="UP000075260"/>
    </source>
</evidence>
<dbReference type="GO" id="GO:0016829">
    <property type="term" value="F:lyase activity"/>
    <property type="evidence" value="ECO:0007669"/>
    <property type="project" value="UniProtKB-KW"/>
</dbReference>
<keyword evidence="5 10" id="KW-0315">Glutamine amidotransferase</keyword>